<evidence type="ECO:0000256" key="1">
    <source>
        <dbReference type="SAM" id="MobiDB-lite"/>
    </source>
</evidence>
<evidence type="ECO:0000313" key="3">
    <source>
        <dbReference type="Proteomes" id="UP001333110"/>
    </source>
</evidence>
<organism evidence="2 3">
    <name type="scientific">Mycteria americana</name>
    <name type="common">Wood stork</name>
    <dbReference type="NCBI Taxonomy" id="33587"/>
    <lineage>
        <taxon>Eukaryota</taxon>
        <taxon>Metazoa</taxon>
        <taxon>Chordata</taxon>
        <taxon>Craniata</taxon>
        <taxon>Vertebrata</taxon>
        <taxon>Euteleostomi</taxon>
        <taxon>Archelosauria</taxon>
        <taxon>Archosauria</taxon>
        <taxon>Dinosauria</taxon>
        <taxon>Saurischia</taxon>
        <taxon>Theropoda</taxon>
        <taxon>Coelurosauria</taxon>
        <taxon>Aves</taxon>
        <taxon>Neognathae</taxon>
        <taxon>Neoaves</taxon>
        <taxon>Aequornithes</taxon>
        <taxon>Ciconiiformes</taxon>
        <taxon>Ciconiidae</taxon>
        <taxon>Mycteria</taxon>
    </lineage>
</organism>
<dbReference type="AlphaFoldDB" id="A0AAN7MTF9"/>
<dbReference type="EMBL" id="JAUNZN010000013">
    <property type="protein sequence ID" value="KAK4813300.1"/>
    <property type="molecule type" value="Genomic_DNA"/>
</dbReference>
<feature type="region of interest" description="Disordered" evidence="1">
    <location>
        <begin position="280"/>
        <end position="302"/>
    </location>
</feature>
<feature type="non-terminal residue" evidence="2">
    <location>
        <position position="302"/>
    </location>
</feature>
<gene>
    <name evidence="2" type="ORF">QYF61_023451</name>
</gene>
<dbReference type="Proteomes" id="UP001333110">
    <property type="component" value="Unassembled WGS sequence"/>
</dbReference>
<keyword evidence="3" id="KW-1185">Reference proteome</keyword>
<feature type="compositionally biased region" description="Basic and acidic residues" evidence="1">
    <location>
        <begin position="281"/>
        <end position="302"/>
    </location>
</feature>
<name>A0AAN7MTF9_MYCAM</name>
<sequence length="302" mass="33234">MILKVFSNLYDSVISTAAARLRRLDPGLVEERGRESLRDNGWDVAQAGVPLVLCMDGGKGEGGCEFSGHQGSSTAFMMTRVLKSVMTELEKCRVKASCHLGKGTKVKEGTQVKFTVCLANLGAHVQEMKWSQHLIKANFIRTNQPESSKAPILGSWNDEYTPTHIISTLYLSVEEQHTVTAALTFSQADIRTGTVVLPEKTDAVTENPQVKQAGARKKGFRLSGKCSVLEKAAGKQCFGVNGRVPFDFRGPINMQTACPWRPVHCVPPQEHANICTTPVSEPRDVSSDTRRAYYEGDREIQH</sequence>
<evidence type="ECO:0000313" key="2">
    <source>
        <dbReference type="EMBL" id="KAK4813300.1"/>
    </source>
</evidence>
<protein>
    <submittedName>
        <fullName evidence="2">Uncharacterized protein</fullName>
    </submittedName>
</protein>
<accession>A0AAN7MTF9</accession>
<reference evidence="2 3" key="1">
    <citation type="journal article" date="2023" name="J. Hered.">
        <title>Chromosome-level genome of the wood stork (Mycteria americana) provides insight into avian chromosome evolution.</title>
        <authorList>
            <person name="Flamio R. Jr."/>
            <person name="Ramstad K.M."/>
        </authorList>
    </citation>
    <scope>NUCLEOTIDE SEQUENCE [LARGE SCALE GENOMIC DNA]</scope>
    <source>
        <strain evidence="2">JAX WOST 10</strain>
    </source>
</reference>
<comment type="caution">
    <text evidence="2">The sequence shown here is derived from an EMBL/GenBank/DDBJ whole genome shotgun (WGS) entry which is preliminary data.</text>
</comment>
<proteinExistence type="predicted"/>